<proteinExistence type="predicted"/>
<reference evidence="1 2" key="1">
    <citation type="journal article" date="2016" name="Appl. Environ. Microbiol.">
        <title>Lack of Overt Genome Reduction in the Bryostatin-Producing Bryozoan Symbiont "Candidatus Endobugula sertula".</title>
        <authorList>
            <person name="Miller I.J."/>
            <person name="Vanee N."/>
            <person name="Fong S.S."/>
            <person name="Lim-Fong G.E."/>
            <person name="Kwan J.C."/>
        </authorList>
    </citation>
    <scope>NUCLEOTIDE SEQUENCE [LARGE SCALE GENOMIC DNA]</scope>
    <source>
        <strain evidence="1">AB1-4</strain>
    </source>
</reference>
<sequence length="71" mass="8562">MRRCSFTRSKIKRFSRKTQFLYLLCYFLEHSASNIERIADGFIYYLHKLKEQANDYADELAFALGYSFIFD</sequence>
<gene>
    <name evidence="1" type="ORF">AB835_00345</name>
</gene>
<dbReference type="AlphaFoldDB" id="A0A1D2QTS7"/>
<dbReference type="Proteomes" id="UP000242502">
    <property type="component" value="Unassembled WGS sequence"/>
</dbReference>
<evidence type="ECO:0000313" key="2">
    <source>
        <dbReference type="Proteomes" id="UP000242502"/>
    </source>
</evidence>
<name>A0A1D2QTS7_9GAMM</name>
<dbReference type="STRING" id="62101.AB835_00345"/>
<protein>
    <submittedName>
        <fullName evidence="1">Uncharacterized protein</fullName>
    </submittedName>
</protein>
<comment type="caution">
    <text evidence="1">The sequence shown here is derived from an EMBL/GenBank/DDBJ whole genome shotgun (WGS) entry which is preliminary data.</text>
</comment>
<accession>A0A1D2QTS7</accession>
<evidence type="ECO:0000313" key="1">
    <source>
        <dbReference type="EMBL" id="ODS24991.1"/>
    </source>
</evidence>
<dbReference type="EMBL" id="MDLC01000002">
    <property type="protein sequence ID" value="ODS24991.1"/>
    <property type="molecule type" value="Genomic_DNA"/>
</dbReference>
<organism evidence="1 2">
    <name type="scientific">Candidatus Endobugula sertula</name>
    <name type="common">Bugula neritina bacterial symbiont</name>
    <dbReference type="NCBI Taxonomy" id="62101"/>
    <lineage>
        <taxon>Bacteria</taxon>
        <taxon>Pseudomonadati</taxon>
        <taxon>Pseudomonadota</taxon>
        <taxon>Gammaproteobacteria</taxon>
        <taxon>Cellvibrionales</taxon>
        <taxon>Cellvibrionaceae</taxon>
        <taxon>Candidatus Endobugula</taxon>
    </lineage>
</organism>